<evidence type="ECO:0000313" key="3">
    <source>
        <dbReference type="Proteomes" id="UP000229385"/>
    </source>
</evidence>
<feature type="transmembrane region" description="Helical" evidence="1">
    <location>
        <begin position="35"/>
        <end position="58"/>
    </location>
</feature>
<keyword evidence="1" id="KW-0812">Transmembrane</keyword>
<evidence type="ECO:0000256" key="1">
    <source>
        <dbReference type="SAM" id="Phobius"/>
    </source>
</evidence>
<accession>A0A2M7XC98</accession>
<dbReference type="Proteomes" id="UP000229385">
    <property type="component" value="Unassembled WGS sequence"/>
</dbReference>
<name>A0A2M7XC98_9BACT</name>
<dbReference type="EMBL" id="PFWU01000035">
    <property type="protein sequence ID" value="PJA45483.1"/>
    <property type="molecule type" value="Genomic_DNA"/>
</dbReference>
<keyword evidence="1" id="KW-0472">Membrane</keyword>
<organism evidence="2 3">
    <name type="scientific">Candidatus Uhrbacteria bacterium CG_4_9_14_3_um_filter_50_9</name>
    <dbReference type="NCBI Taxonomy" id="1975035"/>
    <lineage>
        <taxon>Bacteria</taxon>
        <taxon>Candidatus Uhriibacteriota</taxon>
    </lineage>
</organism>
<gene>
    <name evidence="2" type="ORF">CO174_02955</name>
</gene>
<dbReference type="AlphaFoldDB" id="A0A2M7XC98"/>
<keyword evidence="1" id="KW-1133">Transmembrane helix</keyword>
<proteinExistence type="predicted"/>
<comment type="caution">
    <text evidence="2">The sequence shown here is derived from an EMBL/GenBank/DDBJ whole genome shotgun (WGS) entry which is preliminary data.</text>
</comment>
<evidence type="ECO:0000313" key="2">
    <source>
        <dbReference type="EMBL" id="PJA45483.1"/>
    </source>
</evidence>
<reference evidence="3" key="1">
    <citation type="submission" date="2017-09" db="EMBL/GenBank/DDBJ databases">
        <title>Depth-based differentiation of microbial function through sediment-hosted aquifers and enrichment of novel symbionts in the deep terrestrial subsurface.</title>
        <authorList>
            <person name="Probst A.J."/>
            <person name="Ladd B."/>
            <person name="Jarett J.K."/>
            <person name="Geller-Mcgrath D.E."/>
            <person name="Sieber C.M.K."/>
            <person name="Emerson J.B."/>
            <person name="Anantharaman K."/>
            <person name="Thomas B.C."/>
            <person name="Malmstrom R."/>
            <person name="Stieglmeier M."/>
            <person name="Klingl A."/>
            <person name="Woyke T."/>
            <person name="Ryan C.M."/>
            <person name="Banfield J.F."/>
        </authorList>
    </citation>
    <scope>NUCLEOTIDE SEQUENCE [LARGE SCALE GENOMIC DNA]</scope>
</reference>
<protein>
    <submittedName>
        <fullName evidence="2">Uncharacterized protein</fullName>
    </submittedName>
</protein>
<sequence>MARIEKQTDVKEELTKMKGEMVREVRRSGKKARPVLVASLVVLAVLVLIGLFVCWSLAATGLVRVPVFTALAYDVPQPERVVEPGVPLETVAEEQFRSELAKRLQAGGGELKDDVLVFSASESSLTASFRTALEESQVGMIDAGSSQILVQEEVGFSLFLPFEESELESALLVEVNPAVVDEVVVLTLTSVQIGSLNLPLFVVTRLFQPMLQTYVNDLNEAMAGFATITDISTQEGWIEITSRFSVEIN</sequence>